<keyword evidence="4 5" id="KW-0472">Membrane</keyword>
<gene>
    <name evidence="7" type="ORF">Q5Y73_24330</name>
</gene>
<feature type="transmembrane region" description="Helical" evidence="5">
    <location>
        <begin position="266"/>
        <end position="295"/>
    </location>
</feature>
<dbReference type="Proteomes" id="UP001231941">
    <property type="component" value="Unassembled WGS sequence"/>
</dbReference>
<evidence type="ECO:0000313" key="8">
    <source>
        <dbReference type="Proteomes" id="UP001231941"/>
    </source>
</evidence>
<keyword evidence="2 5" id="KW-0812">Transmembrane</keyword>
<dbReference type="PANTHER" id="PTHR43471">
    <property type="entry name" value="ABC TRANSPORTER PERMEASE"/>
    <property type="match status" value="1"/>
</dbReference>
<feature type="transmembrane region" description="Helical" evidence="5">
    <location>
        <begin position="234"/>
        <end position="254"/>
    </location>
</feature>
<dbReference type="PANTHER" id="PTHR43471:SF3">
    <property type="entry name" value="ABC TRANSPORTER PERMEASE PROTEIN NATB"/>
    <property type="match status" value="1"/>
</dbReference>
<keyword evidence="3 5" id="KW-1133">Transmembrane helix</keyword>
<dbReference type="InterPro" id="IPR013525">
    <property type="entry name" value="ABC2_TM"/>
</dbReference>
<evidence type="ECO:0000256" key="2">
    <source>
        <dbReference type="ARBA" id="ARBA00022692"/>
    </source>
</evidence>
<evidence type="ECO:0000256" key="1">
    <source>
        <dbReference type="ARBA" id="ARBA00004141"/>
    </source>
</evidence>
<organism evidence="7 8">
    <name type="scientific">Chengkuizengella axinellae</name>
    <dbReference type="NCBI Taxonomy" id="3064388"/>
    <lineage>
        <taxon>Bacteria</taxon>
        <taxon>Bacillati</taxon>
        <taxon>Bacillota</taxon>
        <taxon>Bacilli</taxon>
        <taxon>Bacillales</taxon>
        <taxon>Paenibacillaceae</taxon>
        <taxon>Chengkuizengella</taxon>
    </lineage>
</organism>
<feature type="transmembrane region" description="Helical" evidence="5">
    <location>
        <begin position="359"/>
        <end position="378"/>
    </location>
</feature>
<evidence type="ECO:0000256" key="4">
    <source>
        <dbReference type="ARBA" id="ARBA00023136"/>
    </source>
</evidence>
<proteinExistence type="predicted"/>
<feature type="domain" description="ABC-2 type transporter transmembrane" evidence="6">
    <location>
        <begin position="18"/>
        <end position="374"/>
    </location>
</feature>
<evidence type="ECO:0000256" key="5">
    <source>
        <dbReference type="SAM" id="Phobius"/>
    </source>
</evidence>
<dbReference type="RefSeq" id="WP_305994514.1">
    <property type="nucleotide sequence ID" value="NZ_JAVAMP010000030.1"/>
</dbReference>
<reference evidence="7 8" key="1">
    <citation type="submission" date="2023-08" db="EMBL/GenBank/DDBJ databases">
        <authorList>
            <person name="Park J.-S."/>
        </authorList>
    </citation>
    <scope>NUCLEOTIDE SEQUENCE [LARGE SCALE GENOMIC DNA]</scope>
    <source>
        <strain evidence="7 8">2205SS18-9</strain>
    </source>
</reference>
<comment type="subcellular location">
    <subcellularLocation>
        <location evidence="1">Membrane</location>
        <topology evidence="1">Multi-pass membrane protein</topology>
    </subcellularLocation>
</comment>
<feature type="transmembrane region" description="Helical" evidence="5">
    <location>
        <begin position="301"/>
        <end position="320"/>
    </location>
</feature>
<dbReference type="Pfam" id="PF12698">
    <property type="entry name" value="ABC2_membrane_3"/>
    <property type="match status" value="1"/>
</dbReference>
<dbReference type="EMBL" id="JAVAMP010000030">
    <property type="protein sequence ID" value="MDP5277215.1"/>
    <property type="molecule type" value="Genomic_DNA"/>
</dbReference>
<evidence type="ECO:0000259" key="6">
    <source>
        <dbReference type="Pfam" id="PF12698"/>
    </source>
</evidence>
<name>A0ABT9J895_9BACL</name>
<comment type="caution">
    <text evidence="7">The sequence shown here is derived from an EMBL/GenBank/DDBJ whole genome shotgun (WGS) entry which is preliminary data.</text>
</comment>
<feature type="transmembrane region" description="Helical" evidence="5">
    <location>
        <begin position="20"/>
        <end position="41"/>
    </location>
</feature>
<accession>A0ABT9J895</accession>
<evidence type="ECO:0000313" key="7">
    <source>
        <dbReference type="EMBL" id="MDP5277215.1"/>
    </source>
</evidence>
<protein>
    <submittedName>
        <fullName evidence="7">ABC transporter permease</fullName>
    </submittedName>
</protein>
<keyword evidence="8" id="KW-1185">Reference proteome</keyword>
<feature type="transmembrane region" description="Helical" evidence="5">
    <location>
        <begin position="332"/>
        <end position="353"/>
    </location>
</feature>
<sequence>MIWTIYKKELIDSLRDRKTIMLSILIPMLFSLGMVFFYEAFFFNDSPEKYTVAVENTMDDETYTWFSQLDSLTVSKVTDPIQTVKDGEATIALYAEVDFLDKIEQGGSPTIDIYVDQFSQKGEQATSTLNTHLNTFKEAVQQKRYENFNLDAEVFEPFQFSINSISESEEDASSFLLSILAPLIIVMSIITAGIPTSNDIFAGEKERNTMEALLMTPVKGTSILFGKWLTVSTLSTFSGILATVMFVVTTKFFTEGLTNVIPDDKVVSFIGVMSIGVLAFGSLVSSIMMMLSLLANTVKEAGNYTSPLSILWMIPFLLLMGVSVNELTTTHFLIPFFNIFALIKQLIFGVYSIESIGMVVGSSILVIAILFLLGSFMFKKDRWVLGKGA</sequence>
<evidence type="ECO:0000256" key="3">
    <source>
        <dbReference type="ARBA" id="ARBA00022989"/>
    </source>
</evidence>
<feature type="transmembrane region" description="Helical" evidence="5">
    <location>
        <begin position="175"/>
        <end position="194"/>
    </location>
</feature>